<dbReference type="PANTHER" id="PTHR23019:SF0">
    <property type="entry name" value="NUCLEAR PORE MEMBRANE GLYCOPROTEIN 210"/>
    <property type="match status" value="1"/>
</dbReference>
<dbReference type="CDD" id="cd10442">
    <property type="entry name" value="GIY-YIG_PLEs"/>
    <property type="match status" value="1"/>
</dbReference>
<dbReference type="Pfam" id="PF24935">
    <property type="entry name" value="Ig_NUP210_6th"/>
    <property type="match status" value="1"/>
</dbReference>
<dbReference type="InterPro" id="IPR045197">
    <property type="entry name" value="NUP210-like"/>
</dbReference>
<dbReference type="Pfam" id="PF24991">
    <property type="entry name" value="Ig_NUP210_4th"/>
    <property type="match status" value="1"/>
</dbReference>
<feature type="domain" description="NUP210 Ig-like" evidence="1">
    <location>
        <begin position="472"/>
        <end position="572"/>
    </location>
</feature>
<evidence type="ECO:0000313" key="4">
    <source>
        <dbReference type="EMBL" id="UYV64403.1"/>
    </source>
</evidence>
<dbReference type="InterPro" id="IPR056898">
    <property type="entry name" value="Ig_NUP210_6th"/>
</dbReference>
<evidence type="ECO:0000259" key="1">
    <source>
        <dbReference type="Pfam" id="PF22962"/>
    </source>
</evidence>
<evidence type="ECO:0000259" key="3">
    <source>
        <dbReference type="Pfam" id="PF24991"/>
    </source>
</evidence>
<keyword evidence="5" id="KW-1185">Reference proteome</keyword>
<dbReference type="PANTHER" id="PTHR23019">
    <property type="entry name" value="NUCLEAR PORE MEMBRANE GLYCOPROTEIN GP210-RELATED"/>
    <property type="match status" value="1"/>
</dbReference>
<dbReference type="Proteomes" id="UP001235939">
    <property type="component" value="Chromosome 03"/>
</dbReference>
<gene>
    <name evidence="4" type="ORF">LAZ67_3000575</name>
</gene>
<feature type="domain" description="NUP210 Ig-like" evidence="2">
    <location>
        <begin position="366"/>
        <end position="453"/>
    </location>
</feature>
<sequence>MIIMVGRSRRLLLLLTKRPAVNEVQVEARVPGKVKVEAELQSLSASVELEVVPYLEVRPSESPLLLLPGSRISLSLVSFPKGRPQAVDPDQLSVEISGEAASGLLYDSKSSILQVPEDPALVGLSSSLTLRAGQLEYTKQVQLAAPASLKLAVSPAAPEWNLVESRYYTIQLQLYDSAGHSILVPDNLVAKVRFPSKHFNIIRSSANGTHHVVQTLVPGLATVRVEVAALLSQPLLTWSTDAAHPVSLDQESLQSTISWDGSTKIPLRPKLEVTQELHILQQLQVLPSVLLLPQVETQVGLKLAGGSGRYSWTSSSPQVASLTPGLSHISTGSRLGEATIVISDLANPSALSTSISVSIQEVVDIGFAPTLLETYVGSEVILPLMLYGYEDPQDKKRLKAFDNCTAIPLHVEVVDILKFRYIKNSQFPPLLKSCRSLELKCRRPGHTRVYVNHEQLRTTAVVACHKVLKTVQPLRAAVLARGTSMEVVYEGGPRAWPMYPAGHYLSLTSTNSTLTSHIVLQDPYRYNKDLHIFRVTCNDLGETYLELKVGNQPSATNPSPAKEEASTKLVCGVPASAHLRLRLDAQVLRNTTILLSEVKGKTLDVDIWLKDSLGRKFSNMSSLAVRWIVSDPSLARMANPNGCQSQANGAAGYRKLHRGIVKGPTPGIRRSCVCTHVRVGSKGICFHVRNGLKLQANSSIARALSKFGVRTLYSNSPNISSLIRNPDTKSNSPFNPSLLSGCVYSIPCADCDVVYVGETGRSVGTRLEEHRKNISRQDEKSAIYQHIRTTNHSFDLANPSVHYSRIHNKQQRLTLEALVSQGFHAINRHIDLPESYQSLFP</sequence>
<evidence type="ECO:0000313" key="5">
    <source>
        <dbReference type="Proteomes" id="UP001235939"/>
    </source>
</evidence>
<accession>A0ABY6K746</accession>
<dbReference type="InterPro" id="IPR055099">
    <property type="entry name" value="Ig_NUP210_7th"/>
</dbReference>
<proteinExistence type="predicted"/>
<evidence type="ECO:0008006" key="6">
    <source>
        <dbReference type="Google" id="ProtNLM"/>
    </source>
</evidence>
<feature type="domain" description="NUP210 fourth Ig-like" evidence="3">
    <location>
        <begin position="159"/>
        <end position="231"/>
    </location>
</feature>
<dbReference type="Pfam" id="PF22962">
    <property type="entry name" value="Ig_NUP210_7th"/>
    <property type="match status" value="1"/>
</dbReference>
<dbReference type="InterPro" id="IPR056897">
    <property type="entry name" value="Ig_NUP210_4th"/>
</dbReference>
<protein>
    <recommendedName>
        <fullName evidence="6">GIY-YIG domain-containing protein</fullName>
    </recommendedName>
</protein>
<reference evidence="4 5" key="1">
    <citation type="submission" date="2022-01" db="EMBL/GenBank/DDBJ databases">
        <title>A chromosomal length assembly of Cordylochernes scorpioides.</title>
        <authorList>
            <person name="Zeh D."/>
            <person name="Zeh J."/>
        </authorList>
    </citation>
    <scope>NUCLEOTIDE SEQUENCE [LARGE SCALE GENOMIC DNA]</scope>
    <source>
        <strain evidence="4">IN4F17</strain>
        <tissue evidence="4">Whole Body</tissue>
    </source>
</reference>
<dbReference type="EMBL" id="CP092865">
    <property type="protein sequence ID" value="UYV64403.1"/>
    <property type="molecule type" value="Genomic_DNA"/>
</dbReference>
<organism evidence="4 5">
    <name type="scientific">Cordylochernes scorpioides</name>
    <dbReference type="NCBI Taxonomy" id="51811"/>
    <lineage>
        <taxon>Eukaryota</taxon>
        <taxon>Metazoa</taxon>
        <taxon>Ecdysozoa</taxon>
        <taxon>Arthropoda</taxon>
        <taxon>Chelicerata</taxon>
        <taxon>Arachnida</taxon>
        <taxon>Pseudoscorpiones</taxon>
        <taxon>Cheliferoidea</taxon>
        <taxon>Chernetidae</taxon>
        <taxon>Cordylochernes</taxon>
    </lineage>
</organism>
<dbReference type="Pfam" id="PF26182">
    <property type="entry name" value="Ig_NUP210_5th"/>
    <property type="match status" value="1"/>
</dbReference>
<name>A0ABY6K746_9ARAC</name>
<evidence type="ECO:0000259" key="2">
    <source>
        <dbReference type="Pfam" id="PF24935"/>
    </source>
</evidence>